<name>A0A1I2APJ8_9BACT</name>
<keyword evidence="2" id="KW-1185">Reference proteome</keyword>
<organism evidence="1 2">
    <name type="scientific">Nannocystis exedens</name>
    <dbReference type="NCBI Taxonomy" id="54"/>
    <lineage>
        <taxon>Bacteria</taxon>
        <taxon>Pseudomonadati</taxon>
        <taxon>Myxococcota</taxon>
        <taxon>Polyangia</taxon>
        <taxon>Nannocystales</taxon>
        <taxon>Nannocystaceae</taxon>
        <taxon>Nannocystis</taxon>
    </lineage>
</organism>
<reference evidence="2" key="1">
    <citation type="submission" date="2016-10" db="EMBL/GenBank/DDBJ databases">
        <authorList>
            <person name="Varghese N."/>
            <person name="Submissions S."/>
        </authorList>
    </citation>
    <scope>NUCLEOTIDE SEQUENCE [LARGE SCALE GENOMIC DNA]</scope>
    <source>
        <strain evidence="2">ATCC 25963</strain>
    </source>
</reference>
<dbReference type="STRING" id="54.SAMN02745121_04297"/>
<accession>A0A1I2APJ8</accession>
<evidence type="ECO:0000313" key="1">
    <source>
        <dbReference type="EMBL" id="SFE45832.1"/>
    </source>
</evidence>
<dbReference type="AlphaFoldDB" id="A0A1I2APJ8"/>
<dbReference type="EMBL" id="FOMX01000014">
    <property type="protein sequence ID" value="SFE45832.1"/>
    <property type="molecule type" value="Genomic_DNA"/>
</dbReference>
<evidence type="ECO:0000313" key="2">
    <source>
        <dbReference type="Proteomes" id="UP000199400"/>
    </source>
</evidence>
<dbReference type="Proteomes" id="UP000199400">
    <property type="component" value="Unassembled WGS sequence"/>
</dbReference>
<protein>
    <submittedName>
        <fullName evidence="1">Uncharacterized protein</fullName>
    </submittedName>
</protein>
<proteinExistence type="predicted"/>
<sequence length="59" mass="6631">MAVPPSLTPCSDRELAVIEEKRAHIRLVFEERKDLIVPPRLVPRGLPVTGAFTLLTYFA</sequence>
<gene>
    <name evidence="1" type="ORF">SAMN02745121_04297</name>
</gene>